<dbReference type="AlphaFoldDB" id="A0A382JJF0"/>
<name>A0A382JJF0_9ZZZZ</name>
<accession>A0A382JJF0</accession>
<evidence type="ECO:0000313" key="1">
    <source>
        <dbReference type="EMBL" id="SVC11956.1"/>
    </source>
</evidence>
<protein>
    <submittedName>
        <fullName evidence="1">Uncharacterized protein</fullName>
    </submittedName>
</protein>
<reference evidence="1" key="1">
    <citation type="submission" date="2018-05" db="EMBL/GenBank/DDBJ databases">
        <authorList>
            <person name="Lanie J.A."/>
            <person name="Ng W.-L."/>
            <person name="Kazmierczak K.M."/>
            <person name="Andrzejewski T.M."/>
            <person name="Davidsen T.M."/>
            <person name="Wayne K.J."/>
            <person name="Tettelin H."/>
            <person name="Glass J.I."/>
            <person name="Rusch D."/>
            <person name="Podicherti R."/>
            <person name="Tsui H.-C.T."/>
            <person name="Winkler M.E."/>
        </authorList>
    </citation>
    <scope>NUCLEOTIDE SEQUENCE</scope>
</reference>
<dbReference type="EMBL" id="UINC01074598">
    <property type="protein sequence ID" value="SVC11956.1"/>
    <property type="molecule type" value="Genomic_DNA"/>
</dbReference>
<sequence length="113" mass="13350">VFIKCDHISGSLDKKIISRFEYLHLGDVNYSKNNIYGKMFSYSWDKKERKFYSKKVYKTRIQDYKIYQVYDGKGAHTAIIDRETGILTFSGNTFQCNKINKSDLPIIEVKQKF</sequence>
<organism evidence="1">
    <name type="scientific">marine metagenome</name>
    <dbReference type="NCBI Taxonomy" id="408172"/>
    <lineage>
        <taxon>unclassified sequences</taxon>
        <taxon>metagenomes</taxon>
        <taxon>ecological metagenomes</taxon>
    </lineage>
</organism>
<gene>
    <name evidence="1" type="ORF">METZ01_LOCUS264810</name>
</gene>
<feature type="non-terminal residue" evidence="1">
    <location>
        <position position="1"/>
    </location>
</feature>
<proteinExistence type="predicted"/>